<name>A0ABT7S066_9LACO</name>
<sequence length="284" mass="33736">MTFSKETTDEITQYMTHIQNEQWFKKNQFYNVVTDNPTRKRIIEEFQSARYIYKFFEGTRVTQEFLRAQIRVQVLMYASIIEVATDFVLKEYLSNTKEYKKMLQKDGWLKVIEIPESEEAFELLDKMAKSYGVTRDDIKLFTTRDETEVTLKKVKDKNPFPELDRLAEILKQDRQNIVVKKITRNTKSAEEKFLSVKFSDKVDVLKSLNILENTEREDDNSKFYEDLKEIYLARNMIHIEAEMKKNGAKKMNLDYGELAYRRATGFSTLLNQNRGKLEQAKKMK</sequence>
<dbReference type="EMBL" id="JAUCAQ010000017">
    <property type="protein sequence ID" value="MDM7646953.1"/>
    <property type="molecule type" value="Genomic_DNA"/>
</dbReference>
<evidence type="ECO:0000313" key="1">
    <source>
        <dbReference type="EMBL" id="MDM7646953.1"/>
    </source>
</evidence>
<evidence type="ECO:0000313" key="2">
    <source>
        <dbReference type="Proteomes" id="UP001242903"/>
    </source>
</evidence>
<organism evidence="1 2">
    <name type="scientific">Leuconostoc falkenbergense</name>
    <dbReference type="NCBI Taxonomy" id="2766470"/>
    <lineage>
        <taxon>Bacteria</taxon>
        <taxon>Bacillati</taxon>
        <taxon>Bacillota</taxon>
        <taxon>Bacilli</taxon>
        <taxon>Lactobacillales</taxon>
        <taxon>Lactobacillaceae</taxon>
        <taxon>Leuconostoc</taxon>
    </lineage>
</organism>
<dbReference type="Proteomes" id="UP001242903">
    <property type="component" value="Unassembled WGS sequence"/>
</dbReference>
<reference evidence="1 2" key="1">
    <citation type="submission" date="2023-06" db="EMBL/GenBank/DDBJ databases">
        <title>Draft Genome Sequences of lactic acid bacteria strains isolated from fermented milk products.</title>
        <authorList>
            <person name="Elcheninov A.G."/>
            <person name="Klyukina A."/>
            <person name="Zayulina K.S."/>
            <person name="Gavirova L.A."/>
            <person name="Shcherbakova P.A."/>
            <person name="Shestakov A.I."/>
            <person name="Kublanov I.V."/>
            <person name="Kochetkova T.V."/>
        </authorList>
    </citation>
    <scope>NUCLEOTIDE SEQUENCE [LARGE SCALE GENOMIC DNA]</scope>
    <source>
        <strain evidence="1 2">TOM.81</strain>
    </source>
</reference>
<keyword evidence="2" id="KW-1185">Reference proteome</keyword>
<dbReference type="RefSeq" id="WP_289456854.1">
    <property type="nucleotide sequence ID" value="NZ_JAUCAQ010000017.1"/>
</dbReference>
<proteinExistence type="predicted"/>
<accession>A0ABT7S066</accession>
<gene>
    <name evidence="1" type="ORF">QUE93_07980</name>
</gene>
<protein>
    <submittedName>
        <fullName evidence="1">Uncharacterized protein</fullName>
    </submittedName>
</protein>
<comment type="caution">
    <text evidence="1">The sequence shown here is derived from an EMBL/GenBank/DDBJ whole genome shotgun (WGS) entry which is preliminary data.</text>
</comment>